<dbReference type="RefSeq" id="WP_117416019.1">
    <property type="nucleotide sequence ID" value="NZ_BRPJ01000101.1"/>
</dbReference>
<dbReference type="PANTHER" id="PTHR22953:SF153">
    <property type="entry name" value="PURPLE ACID PHOSPHATASE"/>
    <property type="match status" value="1"/>
</dbReference>
<evidence type="ECO:0000259" key="4">
    <source>
        <dbReference type="Pfam" id="PF16656"/>
    </source>
</evidence>
<dbReference type="InterPro" id="IPR039331">
    <property type="entry name" value="PAPs-like"/>
</dbReference>
<dbReference type="Proteomes" id="UP000260680">
    <property type="component" value="Unassembled WGS sequence"/>
</dbReference>
<dbReference type="SUPFAM" id="SSF49363">
    <property type="entry name" value="Purple acid phosphatase, N-terminal domain"/>
    <property type="match status" value="1"/>
</dbReference>
<dbReference type="OrthoDB" id="9809781at2"/>
<dbReference type="EMBL" id="BRPJ01000101">
    <property type="protein sequence ID" value="GLB33006.1"/>
    <property type="molecule type" value="Genomic_DNA"/>
</dbReference>
<name>A0A3E2NFY0_9FIRM</name>
<evidence type="ECO:0000256" key="2">
    <source>
        <dbReference type="SAM" id="SignalP"/>
    </source>
</evidence>
<feature type="chain" id="PRO_5039003908" evidence="2">
    <location>
        <begin position="22"/>
        <end position="502"/>
    </location>
</feature>
<dbReference type="InterPro" id="IPR029052">
    <property type="entry name" value="Metallo-depent_PP-like"/>
</dbReference>
<reference evidence="6 7" key="1">
    <citation type="submission" date="2018-07" db="EMBL/GenBank/DDBJ databases">
        <title>New species, Clostridium PI-S10-A1B.</title>
        <authorList>
            <person name="Krishna G."/>
            <person name="Summeta K."/>
            <person name="Shikha S."/>
            <person name="Prabhu P.B."/>
            <person name="Suresh K."/>
        </authorList>
    </citation>
    <scope>NUCLEOTIDE SEQUENCE [LARGE SCALE GENOMIC DNA]</scope>
    <source>
        <strain evidence="6 7">PI-S10-A1B</strain>
    </source>
</reference>
<gene>
    <name evidence="6" type="ORF">DS742_05540</name>
    <name evidence="5" type="ORF">LAD12857_49290</name>
</gene>
<evidence type="ECO:0000256" key="1">
    <source>
        <dbReference type="ARBA" id="ARBA00022729"/>
    </source>
</evidence>
<dbReference type="Pfam" id="PF16656">
    <property type="entry name" value="Pur_ac_phosph_N"/>
    <property type="match status" value="1"/>
</dbReference>
<dbReference type="GO" id="GO:0046872">
    <property type="term" value="F:metal ion binding"/>
    <property type="evidence" value="ECO:0007669"/>
    <property type="project" value="InterPro"/>
</dbReference>
<dbReference type="Proteomes" id="UP001419084">
    <property type="component" value="Unassembled WGS sequence"/>
</dbReference>
<dbReference type="InterPro" id="IPR015914">
    <property type="entry name" value="PAPs_N"/>
</dbReference>
<dbReference type="PANTHER" id="PTHR22953">
    <property type="entry name" value="ACID PHOSPHATASE RELATED"/>
    <property type="match status" value="1"/>
</dbReference>
<dbReference type="Pfam" id="PF00149">
    <property type="entry name" value="Metallophos"/>
    <property type="match status" value="1"/>
</dbReference>
<evidence type="ECO:0000313" key="5">
    <source>
        <dbReference type="EMBL" id="GLB33006.1"/>
    </source>
</evidence>
<comment type="caution">
    <text evidence="6">The sequence shown here is derived from an EMBL/GenBank/DDBJ whole genome shotgun (WGS) entry which is preliminary data.</text>
</comment>
<sequence>MKSRKNYAAAFILAAITAALAGGYVYAATEHFSDSTTDQAWDAWTQKWDGQVSRDYEKIALTPGTDETKLNFAWYSKTDGTATPKVEISRRSDMGQSTAYEGSAVQAVDGYQSNRVTVDSLAENTTYYYRYYKNGKPSETASFKTHNFNSYSMLYVGDPQIGASKGQTTSRGDKLENKSDINTAARNDAFSWNKTLNTAMNANPNISFILSAGDQINKNVEGRDPGNEIEYAGFLNADWMKSLPVSTTIGNHDSTNESYSLHFNNPNDTQLGKTTAGGDYFYKYGPALYVVLNTNNYNCAEHEQAMRQAVETYPNTNWRIVMIHQDIYGSGLDHSDSDGIVLRTQLTPLMDKYDVDVVLQGHDHTYSRSYLLKSDSKTHSNYNFYDWDNVKDEAGNVYPYTDASYQAQNNCYTIANTMTGGVTNGDGTLYMEANSATGSKYYELIPSKQDYIAVRSQNWNPTYSVIRINSNTFAIDTYEIAGGKVQKIDNTYELKKTNASRR</sequence>
<evidence type="ECO:0000259" key="3">
    <source>
        <dbReference type="Pfam" id="PF00149"/>
    </source>
</evidence>
<dbReference type="SUPFAM" id="SSF56300">
    <property type="entry name" value="Metallo-dependent phosphatases"/>
    <property type="match status" value="1"/>
</dbReference>
<dbReference type="GO" id="GO:0003993">
    <property type="term" value="F:acid phosphatase activity"/>
    <property type="evidence" value="ECO:0007669"/>
    <property type="project" value="InterPro"/>
</dbReference>
<dbReference type="AlphaFoldDB" id="A0A3E2NFY0"/>
<evidence type="ECO:0000313" key="8">
    <source>
        <dbReference type="Proteomes" id="UP001419084"/>
    </source>
</evidence>
<dbReference type="InterPro" id="IPR004843">
    <property type="entry name" value="Calcineurin-like_PHP"/>
</dbReference>
<reference evidence="5 8" key="2">
    <citation type="journal article" date="2024" name="Int. J. Syst. Evol. Microbiol.">
        <title>Lacrimispora brassicae sp. nov. isolated from fermented cabbage, and proposal of Clostridium indicum Gundawar et al. 2019 and Clostridium methoxybenzovorans Mechichi et al. 1999 as heterotypic synonyms of Lacrimispora amygdalina (Parshina et al. 2003) Haas and Blanchard 2020 and Lacrimispora indolis (McClung and McCoy 1957) Haas and Blanchard 2020, respectively.</title>
        <authorList>
            <person name="Kobayashi H."/>
            <person name="Tanizawa Y."/>
            <person name="Sakamoto M."/>
            <person name="Ohkuma M."/>
            <person name="Tohno M."/>
        </authorList>
    </citation>
    <scope>NUCLEOTIDE SEQUENCE [LARGE SCALE GENOMIC DNA]</scope>
    <source>
        <strain evidence="5 8">DSM 12857</strain>
    </source>
</reference>
<accession>A0A3E2NFY0</accession>
<feature type="domain" description="Purple acid phosphatase N-terminal" evidence="4">
    <location>
        <begin position="57"/>
        <end position="145"/>
    </location>
</feature>
<keyword evidence="8" id="KW-1185">Reference proteome</keyword>
<dbReference type="Gene3D" id="2.60.40.380">
    <property type="entry name" value="Purple acid phosphatase-like, N-terminal"/>
    <property type="match status" value="1"/>
</dbReference>
<dbReference type="Gene3D" id="3.60.21.10">
    <property type="match status" value="1"/>
</dbReference>
<keyword evidence="1 2" id="KW-0732">Signal</keyword>
<evidence type="ECO:0000313" key="6">
    <source>
        <dbReference type="EMBL" id="RFZ79922.1"/>
    </source>
</evidence>
<protein>
    <submittedName>
        <fullName evidence="6">Serine/threonine protein phosphatase</fullName>
    </submittedName>
</protein>
<feature type="domain" description="Calcineurin-like phosphoesterase" evidence="3">
    <location>
        <begin position="197"/>
        <end position="366"/>
    </location>
</feature>
<dbReference type="EMBL" id="QOHO01000016">
    <property type="protein sequence ID" value="RFZ79922.1"/>
    <property type="molecule type" value="Genomic_DNA"/>
</dbReference>
<feature type="signal peptide" evidence="2">
    <location>
        <begin position="1"/>
        <end position="21"/>
    </location>
</feature>
<organism evidence="6 7">
    <name type="scientific">Lacrimispora amygdalina</name>
    <dbReference type="NCBI Taxonomy" id="253257"/>
    <lineage>
        <taxon>Bacteria</taxon>
        <taxon>Bacillati</taxon>
        <taxon>Bacillota</taxon>
        <taxon>Clostridia</taxon>
        <taxon>Lachnospirales</taxon>
        <taxon>Lachnospiraceae</taxon>
        <taxon>Lacrimispora</taxon>
    </lineage>
</organism>
<dbReference type="InterPro" id="IPR008963">
    <property type="entry name" value="Purple_acid_Pase-like_N"/>
</dbReference>
<proteinExistence type="predicted"/>
<evidence type="ECO:0000313" key="7">
    <source>
        <dbReference type="Proteomes" id="UP000260680"/>
    </source>
</evidence>